<name>A0A4S4L252_9AGAM</name>
<protein>
    <submittedName>
        <fullName evidence="2">Uncharacterized protein</fullName>
    </submittedName>
</protein>
<feature type="region of interest" description="Disordered" evidence="1">
    <location>
        <begin position="70"/>
        <end position="108"/>
    </location>
</feature>
<organism evidence="2 3">
    <name type="scientific">Bondarzewia mesenterica</name>
    <dbReference type="NCBI Taxonomy" id="1095465"/>
    <lineage>
        <taxon>Eukaryota</taxon>
        <taxon>Fungi</taxon>
        <taxon>Dikarya</taxon>
        <taxon>Basidiomycota</taxon>
        <taxon>Agaricomycotina</taxon>
        <taxon>Agaricomycetes</taxon>
        <taxon>Russulales</taxon>
        <taxon>Bondarzewiaceae</taxon>
        <taxon>Bondarzewia</taxon>
    </lineage>
</organism>
<proteinExistence type="predicted"/>
<gene>
    <name evidence="2" type="ORF">EW146_g10415</name>
</gene>
<keyword evidence="3" id="KW-1185">Reference proteome</keyword>
<evidence type="ECO:0000256" key="1">
    <source>
        <dbReference type="SAM" id="MobiDB-lite"/>
    </source>
</evidence>
<feature type="compositionally biased region" description="Low complexity" evidence="1">
    <location>
        <begin position="75"/>
        <end position="100"/>
    </location>
</feature>
<feature type="region of interest" description="Disordered" evidence="1">
    <location>
        <begin position="1"/>
        <end position="42"/>
    </location>
</feature>
<sequence>MFSPTKPIPRFSEQQDRGRDAKRPLTFQSATFPRTKSRPPSPTLVYNFALNPGMDFNVSPFMFSKKSQVAPLARTSSTQDSVSSLSSESPVPSALASAASESDHKSFFSDVPEKKLLKTKLFGKKKKK</sequence>
<evidence type="ECO:0000313" key="2">
    <source>
        <dbReference type="EMBL" id="THH03540.1"/>
    </source>
</evidence>
<feature type="compositionally biased region" description="Basic and acidic residues" evidence="1">
    <location>
        <begin position="13"/>
        <end position="23"/>
    </location>
</feature>
<reference evidence="2 3" key="1">
    <citation type="submission" date="2019-02" db="EMBL/GenBank/DDBJ databases">
        <title>Genome sequencing of the rare red list fungi Bondarzewia mesenterica.</title>
        <authorList>
            <person name="Buettner E."/>
            <person name="Kellner H."/>
        </authorList>
    </citation>
    <scope>NUCLEOTIDE SEQUENCE [LARGE SCALE GENOMIC DNA]</scope>
    <source>
        <strain evidence="2 3">DSM 108281</strain>
    </source>
</reference>
<evidence type="ECO:0000313" key="3">
    <source>
        <dbReference type="Proteomes" id="UP000310158"/>
    </source>
</evidence>
<accession>A0A4S4L252</accession>
<dbReference type="Proteomes" id="UP000310158">
    <property type="component" value="Unassembled WGS sequence"/>
</dbReference>
<comment type="caution">
    <text evidence="2">The sequence shown here is derived from an EMBL/GenBank/DDBJ whole genome shotgun (WGS) entry which is preliminary data.</text>
</comment>
<dbReference type="EMBL" id="SGPL01001324">
    <property type="protein sequence ID" value="THH03540.1"/>
    <property type="molecule type" value="Genomic_DNA"/>
</dbReference>
<dbReference type="AlphaFoldDB" id="A0A4S4L252"/>